<reference evidence="3" key="2">
    <citation type="submission" date="2025-09" db="UniProtKB">
        <authorList>
            <consortium name="Ensembl"/>
        </authorList>
    </citation>
    <scope>IDENTIFICATION</scope>
</reference>
<dbReference type="InterPro" id="IPR035899">
    <property type="entry name" value="DBL_dom_sf"/>
</dbReference>
<dbReference type="Ensembl" id="ENSNVIT00000008639.1">
    <property type="protein sequence ID" value="ENSNVIP00000007379.1"/>
    <property type="gene ID" value="ENSNVIG00000005869.1"/>
</dbReference>
<proteinExistence type="predicted"/>
<dbReference type="SUPFAM" id="SSF48065">
    <property type="entry name" value="DBL homology domain (DH-domain)"/>
    <property type="match status" value="1"/>
</dbReference>
<sequence length="218" mass="25230">MEPKEATGKENMGTKKKNLTFLRPRLYMLERRKTDTVVDSSVSGDHSGTLRRSQSDRTEYNQKLQEKMTPQAGASATETLTPEEHQVQRMMAKRSKIIKELIQTEKDYLNDLELCIREVVQPLRNKQIDRLDVDSLFSNIESVHQISAKLLSLLEEATTDVEPAMQVIGEVFLQIKGPLEEIYKIYCYHHDEAHSILESYEKEEELKQHLSHCIQSLK</sequence>
<reference evidence="3" key="1">
    <citation type="submission" date="2025-08" db="UniProtKB">
        <authorList>
            <consortium name="Ensembl"/>
        </authorList>
    </citation>
    <scope>IDENTIFICATION</scope>
</reference>
<evidence type="ECO:0000259" key="2">
    <source>
        <dbReference type="PROSITE" id="PS50010"/>
    </source>
</evidence>
<dbReference type="PANTHER" id="PTHR22834">
    <property type="entry name" value="NUCLEAR FUSION PROTEIN FUS2"/>
    <property type="match status" value="1"/>
</dbReference>
<keyword evidence="4" id="KW-1185">Reference proteome</keyword>
<evidence type="ECO:0000313" key="3">
    <source>
        <dbReference type="Ensembl" id="ENSNVIP00000007379.1"/>
    </source>
</evidence>
<feature type="domain" description="DH" evidence="2">
    <location>
        <begin position="93"/>
        <end position="218"/>
    </location>
</feature>
<protein>
    <recommendedName>
        <fullName evidence="2">DH domain-containing protein</fullName>
    </recommendedName>
</protein>
<dbReference type="Pfam" id="PF00621">
    <property type="entry name" value="RhoGEF"/>
    <property type="match status" value="1"/>
</dbReference>
<dbReference type="PROSITE" id="PS50010">
    <property type="entry name" value="DH_2"/>
    <property type="match status" value="1"/>
</dbReference>
<feature type="compositionally biased region" description="Basic and acidic residues" evidence="1">
    <location>
        <begin position="53"/>
        <end position="66"/>
    </location>
</feature>
<dbReference type="Gene3D" id="1.20.900.10">
    <property type="entry name" value="Dbl homology (DH) domain"/>
    <property type="match status" value="1"/>
</dbReference>
<dbReference type="InterPro" id="IPR000219">
    <property type="entry name" value="DH_dom"/>
</dbReference>
<dbReference type="InterPro" id="IPR051492">
    <property type="entry name" value="Dynamin-Rho_GEF"/>
</dbReference>
<dbReference type="AlphaFoldDB" id="A0A8C7AIB1"/>
<accession>A0A8C7AIB1</accession>
<dbReference type="Proteomes" id="UP000694425">
    <property type="component" value="Unplaced"/>
</dbReference>
<evidence type="ECO:0000313" key="4">
    <source>
        <dbReference type="Proteomes" id="UP000694425"/>
    </source>
</evidence>
<feature type="compositionally biased region" description="Low complexity" evidence="1">
    <location>
        <begin position="37"/>
        <end position="47"/>
    </location>
</feature>
<evidence type="ECO:0000256" key="1">
    <source>
        <dbReference type="SAM" id="MobiDB-lite"/>
    </source>
</evidence>
<dbReference type="GO" id="GO:0005085">
    <property type="term" value="F:guanyl-nucleotide exchange factor activity"/>
    <property type="evidence" value="ECO:0007669"/>
    <property type="project" value="InterPro"/>
</dbReference>
<name>A0A8C7AIB1_NEOVI</name>
<dbReference type="GeneTree" id="ENSGT00950000183088"/>
<organism evidence="3 4">
    <name type="scientific">Neovison vison</name>
    <name type="common">American mink</name>
    <name type="synonym">Mustela vison</name>
    <dbReference type="NCBI Taxonomy" id="452646"/>
    <lineage>
        <taxon>Eukaryota</taxon>
        <taxon>Metazoa</taxon>
        <taxon>Chordata</taxon>
        <taxon>Craniata</taxon>
        <taxon>Vertebrata</taxon>
        <taxon>Euteleostomi</taxon>
        <taxon>Mammalia</taxon>
        <taxon>Eutheria</taxon>
        <taxon>Laurasiatheria</taxon>
        <taxon>Carnivora</taxon>
        <taxon>Caniformia</taxon>
        <taxon>Musteloidea</taxon>
        <taxon>Mustelidae</taxon>
        <taxon>Mustelinae</taxon>
        <taxon>Neogale</taxon>
    </lineage>
</organism>
<dbReference type="GO" id="GO:0005737">
    <property type="term" value="C:cytoplasm"/>
    <property type="evidence" value="ECO:0007669"/>
    <property type="project" value="TreeGrafter"/>
</dbReference>
<feature type="region of interest" description="Disordered" evidence="1">
    <location>
        <begin position="37"/>
        <end position="86"/>
    </location>
</feature>
<dbReference type="PANTHER" id="PTHR22834:SF17">
    <property type="entry name" value="RHO GUANINE NUCLEOTIDE EXCHANGE FACTOR 38"/>
    <property type="match status" value="1"/>
</dbReference>